<dbReference type="Proteomes" id="UP000028924">
    <property type="component" value="Unassembled WGS sequence"/>
</dbReference>
<dbReference type="NCBIfam" id="TIGR00365">
    <property type="entry name" value="Grx4 family monothiol glutaredoxin"/>
    <property type="match status" value="1"/>
</dbReference>
<evidence type="ECO:0000256" key="2">
    <source>
        <dbReference type="ARBA" id="ARBA00022714"/>
    </source>
</evidence>
<reference evidence="13" key="3">
    <citation type="journal article" date="2018" name="Algal Res.">
        <title>Characterization of plant carbon substrate utilization by Auxenochlorella protothecoides.</title>
        <authorList>
            <person name="Vogler B.W."/>
            <person name="Starkenburg S.R."/>
            <person name="Sudasinghe N."/>
            <person name="Schambach J.Y."/>
            <person name="Rollin J.A."/>
            <person name="Pattathil S."/>
            <person name="Barry A.N."/>
        </authorList>
    </citation>
    <scope>NUCLEOTIDE SEQUENCE [LARGE SCALE GENOMIC DNA]</scope>
    <source>
        <strain evidence="13">UTEX 25</strain>
    </source>
</reference>
<dbReference type="eggNOG" id="KOG0911">
    <property type="taxonomic scope" value="Eukaryota"/>
</dbReference>
<evidence type="ECO:0000256" key="7">
    <source>
        <dbReference type="SAM" id="MobiDB-lite"/>
    </source>
</evidence>
<evidence type="ECO:0000313" key="12">
    <source>
        <dbReference type="Proteomes" id="UP000028924"/>
    </source>
</evidence>
<dbReference type="EMBL" id="QOKY01000160">
    <property type="protein sequence ID" value="RMZ55640.1"/>
    <property type="molecule type" value="Genomic_DNA"/>
</dbReference>
<reference evidence="11" key="4">
    <citation type="submission" date="2018-10" db="EMBL/GenBank/DDBJ databases">
        <authorList>
            <person name="Hovde B."/>
            <person name="Zhang X."/>
        </authorList>
    </citation>
    <scope>NUCLEOTIDE SEQUENCE [LARGE SCALE GENOMIC DNA]</scope>
    <source>
        <strain evidence="11">UTEX 25</strain>
    </source>
</reference>
<dbReference type="InterPro" id="IPR033658">
    <property type="entry name" value="GRX_PICOT-like"/>
</dbReference>
<dbReference type="Proteomes" id="UP000279271">
    <property type="component" value="Unassembled WGS sequence"/>
</dbReference>
<dbReference type="GO" id="GO:0046872">
    <property type="term" value="F:metal ion binding"/>
    <property type="evidence" value="ECO:0007669"/>
    <property type="project" value="UniProtKB-KW"/>
</dbReference>
<dbReference type="SUPFAM" id="SSF52833">
    <property type="entry name" value="Thioredoxin-like"/>
    <property type="match status" value="1"/>
</dbReference>
<comment type="similarity">
    <text evidence="1">Belongs to the glutaredoxin family. CGFS subfamily.</text>
</comment>
<dbReference type="GO" id="GO:0051537">
    <property type="term" value="F:2 iron, 2 sulfur cluster binding"/>
    <property type="evidence" value="ECO:0007669"/>
    <property type="project" value="UniProtKB-KW"/>
</dbReference>
<keyword evidence="6" id="KW-0676">Redox-active center</keyword>
<reference evidence="10 12" key="1">
    <citation type="journal article" date="2014" name="BMC Genomics">
        <title>Oil accumulation mechanisms of the oleaginous microalga Chlorella protothecoides revealed through its genome, transcriptomes, and proteomes.</title>
        <authorList>
            <person name="Gao C."/>
            <person name="Wang Y."/>
            <person name="Shen Y."/>
            <person name="Yan D."/>
            <person name="He X."/>
            <person name="Dai J."/>
            <person name="Wu Q."/>
        </authorList>
    </citation>
    <scope>NUCLEOTIDE SEQUENCE [LARGE SCALE GENOMIC DNA]</scope>
    <source>
        <strain evidence="10 12">0710</strain>
    </source>
</reference>
<keyword evidence="2" id="KW-0001">2Fe-2S</keyword>
<dbReference type="Pfam" id="PF00462">
    <property type="entry name" value="Glutaredoxin"/>
    <property type="match status" value="1"/>
</dbReference>
<dbReference type="OrthoDB" id="415696at2759"/>
<evidence type="ECO:0000256" key="1">
    <source>
        <dbReference type="ARBA" id="ARBA00008983"/>
    </source>
</evidence>
<evidence type="ECO:0000259" key="8">
    <source>
        <dbReference type="Pfam" id="PF00462"/>
    </source>
</evidence>
<keyword evidence="4" id="KW-0408">Iron</keyword>
<feature type="region of interest" description="Disordered" evidence="7">
    <location>
        <begin position="38"/>
        <end position="60"/>
    </location>
</feature>
<dbReference type="FunFam" id="3.40.30.10:FF:000005">
    <property type="entry name" value="Glutaredoxin 5"/>
    <property type="match status" value="1"/>
</dbReference>
<reference evidence="11" key="5">
    <citation type="submission" date="2018-11" db="EMBL/GenBank/DDBJ databases">
        <title>Characterization of plant carbon substrate utilization by Auxenochlorella protothecoides.</title>
        <authorList>
            <person name="Vogler B.W."/>
            <person name="Starkenburg S.R."/>
            <person name="Sudasinghe N."/>
            <person name="Schambach J.Y."/>
            <person name="Rollin J.A."/>
            <person name="Pattathil S."/>
            <person name="Barry A.N."/>
        </authorList>
    </citation>
    <scope>NUCLEOTIDE SEQUENCE [LARGE SCALE GENOMIC DNA]</scope>
    <source>
        <strain evidence="11">UTEX 25</strain>
    </source>
</reference>
<dbReference type="EMBL" id="GDKF01009845">
    <property type="protein sequence ID" value="JAT68777.1"/>
    <property type="molecule type" value="Transcribed_RNA"/>
</dbReference>
<dbReference type="AlphaFoldDB" id="A0A087S9E8"/>
<dbReference type="PANTHER" id="PTHR10293:SF72">
    <property type="entry name" value="MONOTHIOL GLUTAREDOXIN-S14, CHLOROPLASTIC"/>
    <property type="match status" value="1"/>
</dbReference>
<evidence type="ECO:0000313" key="10">
    <source>
        <dbReference type="EMBL" id="KFM22352.1"/>
    </source>
</evidence>
<evidence type="ECO:0000256" key="3">
    <source>
        <dbReference type="ARBA" id="ARBA00022723"/>
    </source>
</evidence>
<accession>A0A087S9E8</accession>
<dbReference type="GeneID" id="23611579"/>
<dbReference type="InterPro" id="IPR036249">
    <property type="entry name" value="Thioredoxin-like_sf"/>
</dbReference>
<dbReference type="KEGG" id="apro:F751_0188"/>
<proteinExistence type="inferred from homology"/>
<dbReference type="PROSITE" id="PS51354">
    <property type="entry name" value="GLUTAREDOXIN_2"/>
    <property type="match status" value="1"/>
</dbReference>
<evidence type="ECO:0000313" key="9">
    <source>
        <dbReference type="EMBL" id="JAT68777.1"/>
    </source>
</evidence>
<organism evidence="10 12">
    <name type="scientific">Auxenochlorella protothecoides</name>
    <name type="common">Green microalga</name>
    <name type="synonym">Chlorella protothecoides</name>
    <dbReference type="NCBI Taxonomy" id="3075"/>
    <lineage>
        <taxon>Eukaryota</taxon>
        <taxon>Viridiplantae</taxon>
        <taxon>Chlorophyta</taxon>
        <taxon>core chlorophytes</taxon>
        <taxon>Trebouxiophyceae</taxon>
        <taxon>Chlorellales</taxon>
        <taxon>Chlorellaceae</taxon>
        <taxon>Auxenochlorella</taxon>
    </lineage>
</organism>
<dbReference type="RefSeq" id="XP_011395405.1">
    <property type="nucleotide sequence ID" value="XM_011397103.1"/>
</dbReference>
<dbReference type="EMBL" id="APJO01000001">
    <property type="protein sequence ID" value="KFM22352.1"/>
    <property type="molecule type" value="Genomic_DNA"/>
</dbReference>
<dbReference type="PANTHER" id="PTHR10293">
    <property type="entry name" value="GLUTAREDOXIN FAMILY MEMBER"/>
    <property type="match status" value="1"/>
</dbReference>
<keyword evidence="5" id="KW-0411">Iron-sulfur</keyword>
<dbReference type="CDD" id="cd03028">
    <property type="entry name" value="GRX_PICOT_like"/>
    <property type="match status" value="1"/>
</dbReference>
<evidence type="ECO:0000313" key="13">
    <source>
        <dbReference type="Proteomes" id="UP000279271"/>
    </source>
</evidence>
<evidence type="ECO:0000256" key="5">
    <source>
        <dbReference type="ARBA" id="ARBA00023014"/>
    </source>
</evidence>
<reference evidence="9" key="2">
    <citation type="submission" date="2015-08" db="EMBL/GenBank/DDBJ databases">
        <authorList>
            <person name="Babu N.S."/>
            <person name="Beckwith C.J."/>
            <person name="Beseler K.G."/>
            <person name="Brison A."/>
            <person name="Carone J.V."/>
            <person name="Caskin T.P."/>
            <person name="Diamond M."/>
            <person name="Durham M.E."/>
            <person name="Foxe J.M."/>
            <person name="Go M."/>
            <person name="Henderson B.A."/>
            <person name="Jones I.B."/>
            <person name="McGettigan J.A."/>
            <person name="Micheletti S.J."/>
            <person name="Nasrallah M.E."/>
            <person name="Ortiz D."/>
            <person name="Piller C.R."/>
            <person name="Privatt S.R."/>
            <person name="Schneider S.L."/>
            <person name="Sharp S."/>
            <person name="Smith T.C."/>
            <person name="Stanton J.D."/>
            <person name="Ullery H.E."/>
            <person name="Wilson R.J."/>
            <person name="Serrano M.G."/>
            <person name="Buck G."/>
            <person name="Lee V."/>
            <person name="Wang Y."/>
            <person name="Carvalho R."/>
            <person name="Voegtly L."/>
            <person name="Shi R."/>
            <person name="Duckworth R."/>
            <person name="Johnson A."/>
            <person name="Loviza R."/>
            <person name="Walstead R."/>
            <person name="Shah Z."/>
            <person name="Kiflezghi M."/>
            <person name="Wade K."/>
            <person name="Ball S.L."/>
            <person name="Bradley K.W."/>
            <person name="Asai D.J."/>
            <person name="Bowman C.A."/>
            <person name="Russell D.A."/>
            <person name="Pope W.H."/>
            <person name="Jacobs-Sera D."/>
            <person name="Hendrix R.W."/>
            <person name="Hatfull G.F."/>
        </authorList>
    </citation>
    <scope>NUCLEOTIDE SEQUENCE</scope>
</reference>
<protein>
    <submittedName>
        <fullName evidence="10">Monothiol glutaredoxin-S14, chloroplastic</fullName>
    </submittedName>
</protein>
<keyword evidence="12" id="KW-1185">Reference proteome</keyword>
<evidence type="ECO:0000313" key="11">
    <source>
        <dbReference type="EMBL" id="RMZ55640.1"/>
    </source>
</evidence>
<evidence type="ECO:0000256" key="4">
    <source>
        <dbReference type="ARBA" id="ARBA00023004"/>
    </source>
</evidence>
<dbReference type="InterPro" id="IPR004480">
    <property type="entry name" value="Monothiol_GRX-rel"/>
</dbReference>
<gene>
    <name evidence="11" type="ORF">APUTEX25_000223</name>
    <name evidence="10" type="ORF">F751_0188</name>
    <name evidence="9" type="ORF">g.761</name>
</gene>
<dbReference type="Gene3D" id="3.40.30.10">
    <property type="entry name" value="Glutaredoxin"/>
    <property type="match status" value="1"/>
</dbReference>
<keyword evidence="3" id="KW-0479">Metal-binding</keyword>
<name>A0A087S9E8_AUXPR</name>
<sequence length="170" mass="18233">MAALSLATARVPAYGRHGSLAQGSQKCARTIPSVFQAGRRAHRAGGDRRSSQRISAQAPTDVGLPPEFKTAIDAFVTENPVVAFIKGTKEMPQCGFSNTVVQILNTTGVPYTTVNILENDMLRSGMKAYSSWPTFPQIYIGGEFFGGCDIMIEAYTKGELNEALEAALNA</sequence>
<evidence type="ECO:0000256" key="6">
    <source>
        <dbReference type="ARBA" id="ARBA00023284"/>
    </source>
</evidence>
<feature type="domain" description="Glutaredoxin" evidence="8">
    <location>
        <begin position="81"/>
        <end position="144"/>
    </location>
</feature>
<dbReference type="InterPro" id="IPR002109">
    <property type="entry name" value="Glutaredoxin"/>
</dbReference>
<dbReference type="STRING" id="3075.A0A087S9E8"/>